<dbReference type="InterPro" id="IPR011006">
    <property type="entry name" value="CheY-like_superfamily"/>
</dbReference>
<dbReference type="GO" id="GO:0000160">
    <property type="term" value="P:phosphorelay signal transduction system"/>
    <property type="evidence" value="ECO:0007669"/>
    <property type="project" value="UniProtKB-KW"/>
</dbReference>
<dbReference type="SMART" id="SM00448">
    <property type="entry name" value="REC"/>
    <property type="match status" value="1"/>
</dbReference>
<dbReference type="InterPro" id="IPR009057">
    <property type="entry name" value="Homeodomain-like_sf"/>
</dbReference>
<evidence type="ECO:0000256" key="1">
    <source>
        <dbReference type="ARBA" id="ARBA00004123"/>
    </source>
</evidence>
<dbReference type="InterPro" id="IPR006447">
    <property type="entry name" value="Myb_dom_plants"/>
</dbReference>
<organism evidence="9 10">
    <name type="scientific">Eruca vesicaria subsp. sativa</name>
    <name type="common">Garden rocket</name>
    <name type="synonym">Eruca sativa</name>
    <dbReference type="NCBI Taxonomy" id="29727"/>
    <lineage>
        <taxon>Eukaryota</taxon>
        <taxon>Viridiplantae</taxon>
        <taxon>Streptophyta</taxon>
        <taxon>Embryophyta</taxon>
        <taxon>Tracheophyta</taxon>
        <taxon>Spermatophyta</taxon>
        <taxon>Magnoliopsida</taxon>
        <taxon>eudicotyledons</taxon>
        <taxon>Gunneridae</taxon>
        <taxon>Pentapetalae</taxon>
        <taxon>rosids</taxon>
        <taxon>malvids</taxon>
        <taxon>Brassicales</taxon>
        <taxon>Brassicaceae</taxon>
        <taxon>Brassiceae</taxon>
        <taxon>Eruca</taxon>
    </lineage>
</organism>
<evidence type="ECO:0000256" key="2">
    <source>
        <dbReference type="ARBA" id="ARBA00023012"/>
    </source>
</evidence>
<dbReference type="NCBIfam" id="TIGR01557">
    <property type="entry name" value="myb_SHAQKYF"/>
    <property type="match status" value="1"/>
</dbReference>
<dbReference type="Gene3D" id="1.10.10.60">
    <property type="entry name" value="Homeodomain-like"/>
    <property type="match status" value="1"/>
</dbReference>
<dbReference type="PANTHER" id="PTHR43874">
    <property type="entry name" value="TWO-COMPONENT RESPONSE REGULATOR"/>
    <property type="match status" value="1"/>
</dbReference>
<evidence type="ECO:0000256" key="4">
    <source>
        <dbReference type="ARBA" id="ARBA00023163"/>
    </source>
</evidence>
<dbReference type="AlphaFoldDB" id="A0ABC8IT96"/>
<feature type="domain" description="Response regulatory" evidence="8">
    <location>
        <begin position="28"/>
        <end position="143"/>
    </location>
</feature>
<dbReference type="GO" id="GO:0005634">
    <property type="term" value="C:nucleus"/>
    <property type="evidence" value="ECO:0007669"/>
    <property type="project" value="UniProtKB-SubCell"/>
</dbReference>
<dbReference type="EMBL" id="CAKOAT010052932">
    <property type="protein sequence ID" value="CAH8299175.1"/>
    <property type="molecule type" value="Genomic_DNA"/>
</dbReference>
<dbReference type="Gene3D" id="3.40.50.2300">
    <property type="match status" value="1"/>
</dbReference>
<comment type="subcellular location">
    <subcellularLocation>
        <location evidence="1">Nucleus</location>
    </subcellularLocation>
</comment>
<feature type="region of interest" description="Disordered" evidence="7">
    <location>
        <begin position="160"/>
        <end position="197"/>
    </location>
</feature>
<evidence type="ECO:0000313" key="9">
    <source>
        <dbReference type="EMBL" id="CAH8299175.1"/>
    </source>
</evidence>
<keyword evidence="10" id="KW-1185">Reference proteome</keyword>
<dbReference type="Proteomes" id="UP001642260">
    <property type="component" value="Unassembled WGS sequence"/>
</dbReference>
<protein>
    <recommendedName>
        <fullName evidence="8">Response regulatory domain-containing protein</fullName>
    </recommendedName>
</protein>
<feature type="compositionally biased region" description="Basic and acidic residues" evidence="7">
    <location>
        <begin position="186"/>
        <end position="195"/>
    </location>
</feature>
<dbReference type="FunFam" id="1.10.10.60:FF:000007">
    <property type="entry name" value="Two-component response regulator"/>
    <property type="match status" value="1"/>
</dbReference>
<sequence length="421" mass="48043">MAENGGGGRHSDLPNSNMFPGTFPEGLRVLLFDEDPQYLHVLEQHLQDFQYQVTRCDEEERAMYLLCNHRNMFDIAIMEANDLDGKVFRLISEIGSEMDIPIIITSKDGSRESVTKWMMNGACDYLIKPIRPEDLRLIYKYLVKKMELMSVTVSGKAEEKAAAEKSSSVGDSIRNPNKRKGNMLQTDKEDLDHAHGSATKKRRVVWDECLNDKFLEAMKYLDTRDIVPKKILERMNVSGLTRENVASHLQKFRLSQKKPGDENKKSKRNRSLITAQGGMSSGEGNVQFPIHQINNIPQPSSVQPQNTNLNLMTQRISPLGNHHDNLMRTHQHHIPHQVPEFTCNGQIINERIVLNEGEEDIILPSWLMPNSEQMDFNLDQDPVIETALRFSDIQIAPDPQQLMYVQEPSMIHIPSFPSSLT</sequence>
<evidence type="ECO:0000259" key="8">
    <source>
        <dbReference type="PROSITE" id="PS50110"/>
    </source>
</evidence>
<keyword evidence="4" id="KW-0804">Transcription</keyword>
<accession>A0ABC8IT96</accession>
<feature type="region of interest" description="Disordered" evidence="7">
    <location>
        <begin position="251"/>
        <end position="270"/>
    </location>
</feature>
<proteinExistence type="predicted"/>
<dbReference type="PANTHER" id="PTHR43874:SF194">
    <property type="entry name" value="TWO-COMPONENT RESPONSE REGULATOR-LIKE APRR4-RELATED"/>
    <property type="match status" value="1"/>
</dbReference>
<comment type="caution">
    <text evidence="6">Lacks conserved residue(s) required for the propagation of feature annotation.</text>
</comment>
<dbReference type="PROSITE" id="PS50110">
    <property type="entry name" value="RESPONSE_REGULATORY"/>
    <property type="match status" value="1"/>
</dbReference>
<dbReference type="SUPFAM" id="SSF46689">
    <property type="entry name" value="Homeodomain-like"/>
    <property type="match status" value="1"/>
</dbReference>
<name>A0ABC8IT96_ERUVS</name>
<dbReference type="CDD" id="cd17584">
    <property type="entry name" value="REC_typeB_ARR-like"/>
    <property type="match status" value="1"/>
</dbReference>
<keyword evidence="3" id="KW-0805">Transcription regulation</keyword>
<keyword evidence="2" id="KW-0902">Two-component regulatory system</keyword>
<keyword evidence="5" id="KW-0539">Nucleus</keyword>
<evidence type="ECO:0000256" key="7">
    <source>
        <dbReference type="SAM" id="MobiDB-lite"/>
    </source>
</evidence>
<evidence type="ECO:0000256" key="6">
    <source>
        <dbReference type="PROSITE-ProRule" id="PRU00169"/>
    </source>
</evidence>
<reference evidence="9 10" key="1">
    <citation type="submission" date="2022-03" db="EMBL/GenBank/DDBJ databases">
        <authorList>
            <person name="Macdonald S."/>
            <person name="Ahmed S."/>
            <person name="Newling K."/>
        </authorList>
    </citation>
    <scope>NUCLEOTIDE SEQUENCE [LARGE SCALE GENOMIC DNA]</scope>
</reference>
<dbReference type="InterPro" id="IPR001789">
    <property type="entry name" value="Sig_transdc_resp-reg_receiver"/>
</dbReference>
<gene>
    <name evidence="9" type="ORF">ERUC_LOCUS2502</name>
</gene>
<comment type="caution">
    <text evidence="9">The sequence shown here is derived from an EMBL/GenBank/DDBJ whole genome shotgun (WGS) entry which is preliminary data.</text>
</comment>
<dbReference type="InterPro" id="IPR045279">
    <property type="entry name" value="ARR-like"/>
</dbReference>
<evidence type="ECO:0000256" key="3">
    <source>
        <dbReference type="ARBA" id="ARBA00023015"/>
    </source>
</evidence>
<dbReference type="SUPFAM" id="SSF52172">
    <property type="entry name" value="CheY-like"/>
    <property type="match status" value="1"/>
</dbReference>
<evidence type="ECO:0000256" key="5">
    <source>
        <dbReference type="ARBA" id="ARBA00023242"/>
    </source>
</evidence>
<dbReference type="Pfam" id="PF00072">
    <property type="entry name" value="Response_reg"/>
    <property type="match status" value="1"/>
</dbReference>
<evidence type="ECO:0000313" key="10">
    <source>
        <dbReference type="Proteomes" id="UP001642260"/>
    </source>
</evidence>